<keyword evidence="3" id="KW-1185">Reference proteome</keyword>
<dbReference type="Proteomes" id="UP000295444">
    <property type="component" value="Unassembled WGS sequence"/>
</dbReference>
<evidence type="ECO:0000259" key="1">
    <source>
        <dbReference type="Pfam" id="PF13649"/>
    </source>
</evidence>
<dbReference type="RefSeq" id="WP_166659106.1">
    <property type="nucleotide sequence ID" value="NZ_SNXZ01000002.1"/>
</dbReference>
<name>A0A4V3CZM7_LABRH</name>
<sequence length="271" mass="28971">MTAVPDRASGMRALWSAADYHRIAVRDAYVSELLVRAVDVHPGERVLDVAAGSGNTAIAAARRGADVTATDIVSSALETAVHRAAVDGLDLWMEIADAQHLPFPDRSFHAVLSTFGVIYAPDHQRTADELVRVCRPGGRIGLANWTPTGLVGKLHALMTEAVTAPPAAAKAPCGPATLWGTEGHCRELFGNRVELTTTVRVHELCALTGETQVELLLKYMPPWRGAYNAMPPGQQRAVFDAAVAEFDRANRAQDGTSIAAAEYLEVVATVK</sequence>
<dbReference type="Pfam" id="PF13649">
    <property type="entry name" value="Methyltransf_25"/>
    <property type="match status" value="1"/>
</dbReference>
<organism evidence="2 3">
    <name type="scientific">Labedaea rhizosphaerae</name>
    <dbReference type="NCBI Taxonomy" id="598644"/>
    <lineage>
        <taxon>Bacteria</taxon>
        <taxon>Bacillati</taxon>
        <taxon>Actinomycetota</taxon>
        <taxon>Actinomycetes</taxon>
        <taxon>Pseudonocardiales</taxon>
        <taxon>Pseudonocardiaceae</taxon>
        <taxon>Labedaea</taxon>
    </lineage>
</organism>
<evidence type="ECO:0000313" key="3">
    <source>
        <dbReference type="Proteomes" id="UP000295444"/>
    </source>
</evidence>
<gene>
    <name evidence="2" type="ORF">EV186_102172</name>
</gene>
<proteinExistence type="predicted"/>
<dbReference type="InterPro" id="IPR041698">
    <property type="entry name" value="Methyltransf_25"/>
</dbReference>
<comment type="caution">
    <text evidence="2">The sequence shown here is derived from an EMBL/GenBank/DDBJ whole genome shotgun (WGS) entry which is preliminary data.</text>
</comment>
<dbReference type="PANTHER" id="PTHR43591">
    <property type="entry name" value="METHYLTRANSFERASE"/>
    <property type="match status" value="1"/>
</dbReference>
<dbReference type="GO" id="GO:0008168">
    <property type="term" value="F:methyltransferase activity"/>
    <property type="evidence" value="ECO:0007669"/>
    <property type="project" value="UniProtKB-KW"/>
</dbReference>
<dbReference type="SUPFAM" id="SSF53335">
    <property type="entry name" value="S-adenosyl-L-methionine-dependent methyltransferases"/>
    <property type="match status" value="1"/>
</dbReference>
<keyword evidence="2" id="KW-0489">Methyltransferase</keyword>
<protein>
    <submittedName>
        <fullName evidence="2">Methyltransferase family protein</fullName>
    </submittedName>
</protein>
<dbReference type="CDD" id="cd02440">
    <property type="entry name" value="AdoMet_MTases"/>
    <property type="match status" value="1"/>
</dbReference>
<dbReference type="InterPro" id="IPR029063">
    <property type="entry name" value="SAM-dependent_MTases_sf"/>
</dbReference>
<dbReference type="GO" id="GO:0032259">
    <property type="term" value="P:methylation"/>
    <property type="evidence" value="ECO:0007669"/>
    <property type="project" value="UniProtKB-KW"/>
</dbReference>
<evidence type="ECO:0000313" key="2">
    <source>
        <dbReference type="EMBL" id="TDQ00311.1"/>
    </source>
</evidence>
<accession>A0A4V3CZM7</accession>
<dbReference type="EMBL" id="SNXZ01000002">
    <property type="protein sequence ID" value="TDQ00311.1"/>
    <property type="molecule type" value="Genomic_DNA"/>
</dbReference>
<feature type="domain" description="Methyltransferase" evidence="1">
    <location>
        <begin position="46"/>
        <end position="138"/>
    </location>
</feature>
<dbReference type="Gene3D" id="3.40.50.150">
    <property type="entry name" value="Vaccinia Virus protein VP39"/>
    <property type="match status" value="1"/>
</dbReference>
<dbReference type="AlphaFoldDB" id="A0A4V3CZM7"/>
<reference evidence="2 3" key="1">
    <citation type="submission" date="2019-03" db="EMBL/GenBank/DDBJ databases">
        <title>Genomic Encyclopedia of Type Strains, Phase IV (KMG-IV): sequencing the most valuable type-strain genomes for metagenomic binning, comparative biology and taxonomic classification.</title>
        <authorList>
            <person name="Goeker M."/>
        </authorList>
    </citation>
    <scope>NUCLEOTIDE SEQUENCE [LARGE SCALE GENOMIC DNA]</scope>
    <source>
        <strain evidence="2 3">DSM 45361</strain>
    </source>
</reference>
<keyword evidence="2" id="KW-0808">Transferase</keyword>
<dbReference type="PANTHER" id="PTHR43591:SF24">
    <property type="entry name" value="2-METHOXY-6-POLYPRENYL-1,4-BENZOQUINOL METHYLASE, MITOCHONDRIAL"/>
    <property type="match status" value="1"/>
</dbReference>